<dbReference type="Gene3D" id="1.10.10.10">
    <property type="entry name" value="Winged helix-like DNA-binding domain superfamily/Winged helix DNA-binding domain"/>
    <property type="match status" value="1"/>
</dbReference>
<name>A0ABN3AY40_9MICO</name>
<keyword evidence="1" id="KW-0805">Transcription regulation</keyword>
<dbReference type="Pfam" id="PF01418">
    <property type="entry name" value="HTH_6"/>
    <property type="match status" value="1"/>
</dbReference>
<sequence>MLDAIDAAELRPSERRVARVIRSDYPASALSTVAAIADAAGVSNPTVVRFAKAIGHGSFSAMQDAVRAELSTRRGPLGKLDHRPAGATADLAGFARAVADAAVSSLARIPATELDAAVDALVARKGWVLTVGGRYSRVLAAHLAINLATVRPRVQQLEDPLGRSLTRLVDVDARDTVVVFDSARYQRSSVRAAELASARGATVLLVTDPGLSPAARHASVVLPVADAAPTPLDSAAGAVLLVDYLVARSIDRLGDAATARLQQWEPSREGELLA</sequence>
<organism evidence="5 6">
    <name type="scientific">Agrococcus versicolor</name>
    <dbReference type="NCBI Taxonomy" id="501482"/>
    <lineage>
        <taxon>Bacteria</taxon>
        <taxon>Bacillati</taxon>
        <taxon>Actinomycetota</taxon>
        <taxon>Actinomycetes</taxon>
        <taxon>Micrococcales</taxon>
        <taxon>Microbacteriaceae</taxon>
        <taxon>Agrococcus</taxon>
    </lineage>
</organism>
<evidence type="ECO:0000256" key="3">
    <source>
        <dbReference type="ARBA" id="ARBA00023163"/>
    </source>
</evidence>
<dbReference type="PANTHER" id="PTHR30514:SF18">
    <property type="entry name" value="RPIR-FAMILY TRANSCRIPTIONAL REGULATOR"/>
    <property type="match status" value="1"/>
</dbReference>
<dbReference type="InterPro" id="IPR047640">
    <property type="entry name" value="RpiR-like"/>
</dbReference>
<keyword evidence="6" id="KW-1185">Reference proteome</keyword>
<evidence type="ECO:0000313" key="6">
    <source>
        <dbReference type="Proteomes" id="UP001501599"/>
    </source>
</evidence>
<feature type="domain" description="HTH rpiR-type" evidence="4">
    <location>
        <begin position="1"/>
        <end position="73"/>
    </location>
</feature>
<evidence type="ECO:0000256" key="2">
    <source>
        <dbReference type="ARBA" id="ARBA00023125"/>
    </source>
</evidence>
<accession>A0ABN3AY40</accession>
<comment type="caution">
    <text evidence="5">The sequence shown here is derived from an EMBL/GenBank/DDBJ whole genome shotgun (WGS) entry which is preliminary data.</text>
</comment>
<gene>
    <name evidence="5" type="ORF">GCM10009846_28820</name>
</gene>
<reference evidence="5 6" key="1">
    <citation type="journal article" date="2019" name="Int. J. Syst. Evol. Microbiol.">
        <title>The Global Catalogue of Microorganisms (GCM) 10K type strain sequencing project: providing services to taxonomists for standard genome sequencing and annotation.</title>
        <authorList>
            <consortium name="The Broad Institute Genomics Platform"/>
            <consortium name="The Broad Institute Genome Sequencing Center for Infectious Disease"/>
            <person name="Wu L."/>
            <person name="Ma J."/>
        </authorList>
    </citation>
    <scope>NUCLEOTIDE SEQUENCE [LARGE SCALE GENOMIC DNA]</scope>
    <source>
        <strain evidence="5 6">JCM 16026</strain>
    </source>
</reference>
<keyword evidence="3" id="KW-0804">Transcription</keyword>
<dbReference type="InterPro" id="IPR009057">
    <property type="entry name" value="Homeodomain-like_sf"/>
</dbReference>
<dbReference type="PROSITE" id="PS51071">
    <property type="entry name" value="HTH_RPIR"/>
    <property type="match status" value="1"/>
</dbReference>
<dbReference type="PANTHER" id="PTHR30514">
    <property type="entry name" value="GLUCOKINASE"/>
    <property type="match status" value="1"/>
</dbReference>
<evidence type="ECO:0000259" key="4">
    <source>
        <dbReference type="PROSITE" id="PS51071"/>
    </source>
</evidence>
<dbReference type="Gene3D" id="3.40.50.10490">
    <property type="entry name" value="Glucose-6-phosphate isomerase like protein, domain 1"/>
    <property type="match status" value="1"/>
</dbReference>
<dbReference type="InterPro" id="IPR036388">
    <property type="entry name" value="WH-like_DNA-bd_sf"/>
</dbReference>
<keyword evidence="2" id="KW-0238">DNA-binding</keyword>
<dbReference type="SUPFAM" id="SSF53697">
    <property type="entry name" value="SIS domain"/>
    <property type="match status" value="1"/>
</dbReference>
<protein>
    <recommendedName>
        <fullName evidence="4">HTH rpiR-type domain-containing protein</fullName>
    </recommendedName>
</protein>
<dbReference type="Pfam" id="PF01380">
    <property type="entry name" value="SIS"/>
    <property type="match status" value="1"/>
</dbReference>
<dbReference type="EMBL" id="BAAAQT010000008">
    <property type="protein sequence ID" value="GAA2176155.1"/>
    <property type="molecule type" value="Genomic_DNA"/>
</dbReference>
<dbReference type="InterPro" id="IPR046348">
    <property type="entry name" value="SIS_dom_sf"/>
</dbReference>
<dbReference type="InterPro" id="IPR000281">
    <property type="entry name" value="HTH_RpiR"/>
</dbReference>
<dbReference type="CDD" id="cd05013">
    <property type="entry name" value="SIS_RpiR"/>
    <property type="match status" value="1"/>
</dbReference>
<dbReference type="Proteomes" id="UP001501599">
    <property type="component" value="Unassembled WGS sequence"/>
</dbReference>
<dbReference type="InterPro" id="IPR001347">
    <property type="entry name" value="SIS_dom"/>
</dbReference>
<proteinExistence type="predicted"/>
<evidence type="ECO:0000313" key="5">
    <source>
        <dbReference type="EMBL" id="GAA2176155.1"/>
    </source>
</evidence>
<evidence type="ECO:0000256" key="1">
    <source>
        <dbReference type="ARBA" id="ARBA00023015"/>
    </source>
</evidence>
<dbReference type="SUPFAM" id="SSF46689">
    <property type="entry name" value="Homeodomain-like"/>
    <property type="match status" value="1"/>
</dbReference>
<dbReference type="InterPro" id="IPR035472">
    <property type="entry name" value="RpiR-like_SIS"/>
</dbReference>